<proteinExistence type="predicted"/>
<name>A0AAV9Q2N4_9PEZI</name>
<evidence type="ECO:0000256" key="1">
    <source>
        <dbReference type="SAM" id="MobiDB-lite"/>
    </source>
</evidence>
<feature type="compositionally biased region" description="Basic residues" evidence="1">
    <location>
        <begin position="1"/>
        <end position="11"/>
    </location>
</feature>
<evidence type="ECO:0000313" key="3">
    <source>
        <dbReference type="Proteomes" id="UP001345827"/>
    </source>
</evidence>
<dbReference type="InterPro" id="IPR038883">
    <property type="entry name" value="AN11006-like"/>
</dbReference>
<accession>A0AAV9Q2N4</accession>
<comment type="caution">
    <text evidence="2">The sequence shown here is derived from an EMBL/GenBank/DDBJ whole genome shotgun (WGS) entry which is preliminary data.</text>
</comment>
<evidence type="ECO:0000313" key="2">
    <source>
        <dbReference type="EMBL" id="KAK5533461.1"/>
    </source>
</evidence>
<keyword evidence="3" id="KW-1185">Reference proteome</keyword>
<evidence type="ECO:0008006" key="4">
    <source>
        <dbReference type="Google" id="ProtNLM"/>
    </source>
</evidence>
<organism evidence="2 3">
    <name type="scientific">Vermiconidia calcicola</name>
    <dbReference type="NCBI Taxonomy" id="1690605"/>
    <lineage>
        <taxon>Eukaryota</taxon>
        <taxon>Fungi</taxon>
        <taxon>Dikarya</taxon>
        <taxon>Ascomycota</taxon>
        <taxon>Pezizomycotina</taxon>
        <taxon>Dothideomycetes</taxon>
        <taxon>Dothideomycetidae</taxon>
        <taxon>Mycosphaerellales</taxon>
        <taxon>Extremaceae</taxon>
        <taxon>Vermiconidia</taxon>
    </lineage>
</organism>
<gene>
    <name evidence="2" type="ORF">LTR25_007327</name>
</gene>
<dbReference type="PANTHER" id="PTHR42085:SF2">
    <property type="entry name" value="F-BOX DOMAIN-CONTAINING PROTEIN"/>
    <property type="match status" value="1"/>
</dbReference>
<dbReference type="AlphaFoldDB" id="A0AAV9Q2N4"/>
<feature type="compositionally biased region" description="Low complexity" evidence="1">
    <location>
        <begin position="15"/>
        <end position="28"/>
    </location>
</feature>
<reference evidence="2 3" key="1">
    <citation type="submission" date="2023-06" db="EMBL/GenBank/DDBJ databases">
        <title>Black Yeasts Isolated from many extreme environments.</title>
        <authorList>
            <person name="Coleine C."/>
            <person name="Stajich J.E."/>
            <person name="Selbmann L."/>
        </authorList>
    </citation>
    <scope>NUCLEOTIDE SEQUENCE [LARGE SCALE GENOMIC DNA]</scope>
    <source>
        <strain evidence="2 3">CCFEE 5887</strain>
    </source>
</reference>
<feature type="region of interest" description="Disordered" evidence="1">
    <location>
        <begin position="1"/>
        <end position="31"/>
    </location>
</feature>
<protein>
    <recommendedName>
        <fullName evidence="4">F-box domain-containing protein</fullName>
    </recommendedName>
</protein>
<dbReference type="EMBL" id="JAXLQG010000013">
    <property type="protein sequence ID" value="KAK5533461.1"/>
    <property type="molecule type" value="Genomic_DNA"/>
</dbReference>
<sequence length="302" mass="35129">MPKLKASRPAKKTGPYTKPPTSKQSPKKATATQQDAVVSQFHFLNLPAEVRLQIYDLFATVPPLKIPLKPFNDHFIAVRTRRNLMLVCHKITQEFAPLFYRTTTVIVHTPKEIHELNPRQFKFDSVTGKYEERFGWPGNYCTPAQFDHLFLKRLQPHKICNIRKLEYNAMAWRYDRGRLDFHLFVSLTSILRLYKSDLTSLSEVVLLGPPRASLIRYLWPSQPNADPCCDPKEVWKRDGYNGNWDDTLRSMQSSRRSGIFRGWRIEKEVSITVCGVTRVYKIHETKITFRKVQGSNHLPQAD</sequence>
<dbReference type="Proteomes" id="UP001345827">
    <property type="component" value="Unassembled WGS sequence"/>
</dbReference>
<dbReference type="PANTHER" id="PTHR42085">
    <property type="entry name" value="F-BOX DOMAIN-CONTAINING PROTEIN"/>
    <property type="match status" value="1"/>
</dbReference>